<accession>A0A0E9U2J1</accession>
<name>A0A0E9U2J1_ANGAN</name>
<dbReference type="EMBL" id="GBXM01049389">
    <property type="protein sequence ID" value="JAH59188.1"/>
    <property type="molecule type" value="Transcribed_RNA"/>
</dbReference>
<protein>
    <submittedName>
        <fullName evidence="1">Uncharacterized protein</fullName>
    </submittedName>
</protein>
<proteinExistence type="predicted"/>
<reference evidence="1" key="2">
    <citation type="journal article" date="2015" name="Fish Shellfish Immunol.">
        <title>Early steps in the European eel (Anguilla anguilla)-Vibrio vulnificus interaction in the gills: Role of the RtxA13 toxin.</title>
        <authorList>
            <person name="Callol A."/>
            <person name="Pajuelo D."/>
            <person name="Ebbesson L."/>
            <person name="Teles M."/>
            <person name="MacKenzie S."/>
            <person name="Amaro C."/>
        </authorList>
    </citation>
    <scope>NUCLEOTIDE SEQUENCE</scope>
</reference>
<organism evidence="1">
    <name type="scientific">Anguilla anguilla</name>
    <name type="common">European freshwater eel</name>
    <name type="synonym">Muraena anguilla</name>
    <dbReference type="NCBI Taxonomy" id="7936"/>
    <lineage>
        <taxon>Eukaryota</taxon>
        <taxon>Metazoa</taxon>
        <taxon>Chordata</taxon>
        <taxon>Craniata</taxon>
        <taxon>Vertebrata</taxon>
        <taxon>Euteleostomi</taxon>
        <taxon>Actinopterygii</taxon>
        <taxon>Neopterygii</taxon>
        <taxon>Teleostei</taxon>
        <taxon>Anguilliformes</taxon>
        <taxon>Anguillidae</taxon>
        <taxon>Anguilla</taxon>
    </lineage>
</organism>
<dbReference type="AlphaFoldDB" id="A0A0E9U2J1"/>
<evidence type="ECO:0000313" key="1">
    <source>
        <dbReference type="EMBL" id="JAH59188.1"/>
    </source>
</evidence>
<reference evidence="1" key="1">
    <citation type="submission" date="2014-11" db="EMBL/GenBank/DDBJ databases">
        <authorList>
            <person name="Amaro Gonzalez C."/>
        </authorList>
    </citation>
    <scope>NUCLEOTIDE SEQUENCE</scope>
</reference>
<sequence length="43" mass="4845">MVLKGLVLSGSVQFFQKHKCSVFALEKILFHTPFSSNCDNIVM</sequence>